<evidence type="ECO:0000313" key="2">
    <source>
        <dbReference type="Proteomes" id="UP000681069"/>
    </source>
</evidence>
<dbReference type="EMBL" id="BK013652">
    <property type="protein sequence ID" value="DAD50875.1"/>
    <property type="molecule type" value="Genomic_RNA"/>
</dbReference>
<accession>A0A8S5L0A7</accession>
<dbReference type="KEGG" id="vg:80399806"/>
<protein>
    <submittedName>
        <fullName evidence="1">Coat protein</fullName>
    </submittedName>
</protein>
<gene>
    <name evidence="1" type="primary">SRR5467090_9_2</name>
</gene>
<proteinExistence type="predicted"/>
<keyword evidence="1" id="KW-0167">Capsid protein</keyword>
<keyword evidence="1" id="KW-0946">Virion</keyword>
<evidence type="ECO:0000313" key="1">
    <source>
        <dbReference type="EMBL" id="DAD50875.1"/>
    </source>
</evidence>
<dbReference type="Proteomes" id="UP000681069">
    <property type="component" value="Segment"/>
</dbReference>
<name>A0A8S5L0A7_9VIRU</name>
<dbReference type="GeneID" id="80399806"/>
<dbReference type="RefSeq" id="YP_010770472.1">
    <property type="nucleotide sequence ID" value="NC_074279.1"/>
</dbReference>
<sequence length="138" mass="14471">MFSDPLVADVNVTSGGAVTKPFTTINYGTRSTDRVYIAAAAGDPRQLKISHEVVGKGSAARDRHLVSLVAYGVVGGVEVPSTKATVYLVADIPQSGITAAQKTAMFHQFVGLIRGGSGNVAYDGLPADFWDRFLNGEA</sequence>
<reference evidence="1" key="1">
    <citation type="submission" date="2020-09" db="EMBL/GenBank/DDBJ databases">
        <title>Leviviricetes taxonomy.</title>
        <authorList>
            <person name="Stockdale S.R."/>
            <person name="Callanan J."/>
            <person name="Adriaenssens E.M."/>
            <person name="Kuhn J.H."/>
            <person name="Rumnieks J."/>
            <person name="Shkoporov A."/>
            <person name="Draper L.A."/>
            <person name="Ross P."/>
            <person name="Hill C."/>
        </authorList>
    </citation>
    <scope>NUCLEOTIDE SEQUENCE</scope>
</reference>
<dbReference type="GO" id="GO:0019028">
    <property type="term" value="C:viral capsid"/>
    <property type="evidence" value="ECO:0007669"/>
    <property type="project" value="UniProtKB-KW"/>
</dbReference>
<organism evidence="1 2">
    <name type="scientific">ssRNA phage SRR5467090_9</name>
    <dbReference type="NCBI Taxonomy" id="2786458"/>
    <lineage>
        <taxon>Viruses</taxon>
        <taxon>Riboviria</taxon>
        <taxon>Orthornavirae</taxon>
        <taxon>Lenarviricota</taxon>
        <taxon>Leviviricetes</taxon>
        <taxon>Timlovirales</taxon>
        <taxon>Steitzviridae</taxon>
        <taxon>Bidhavirus</taxon>
        <taxon>Bidhavirus sp. 'pelocola'</taxon>
    </lineage>
</organism>